<sequence>MLYYALNAFASPGLATVSGWAATKKGFNLSASTLLNADEHALLDAAIAGSDEAYTIMVERYHSLMVAVAAAIVGPSLAEDVAQDAWFSAHRALTKFERRASLKTWLLRIVSNEAITRAKRESRHIALDCSPSDSSYLDDERFSGNGHWARKPSQWHLDTPDALMEEVDLHRCINKTLLLLPPQQRAAFRLRDIEQATFEDISQWLGVSAANARVLVHRARLTLLDVIDHYQETGQC</sequence>
<dbReference type="Pfam" id="PF08281">
    <property type="entry name" value="Sigma70_r4_2"/>
    <property type="match status" value="1"/>
</dbReference>
<dbReference type="NCBIfam" id="TIGR02937">
    <property type="entry name" value="sigma70-ECF"/>
    <property type="match status" value="1"/>
</dbReference>
<organism evidence="7 8">
    <name type="scientific">Gilvimarinus gilvus</name>
    <dbReference type="NCBI Taxonomy" id="3058038"/>
    <lineage>
        <taxon>Bacteria</taxon>
        <taxon>Pseudomonadati</taxon>
        <taxon>Pseudomonadota</taxon>
        <taxon>Gammaproteobacteria</taxon>
        <taxon>Cellvibrionales</taxon>
        <taxon>Cellvibrionaceae</taxon>
        <taxon>Gilvimarinus</taxon>
    </lineage>
</organism>
<feature type="domain" description="RNA polymerase sigma factor 70 region 4 type 2" evidence="6">
    <location>
        <begin position="171"/>
        <end position="223"/>
    </location>
</feature>
<comment type="caution">
    <text evidence="7">The sequence shown here is derived from an EMBL/GenBank/DDBJ whole genome shotgun (WGS) entry which is preliminary data.</text>
</comment>
<dbReference type="Proteomes" id="UP001273505">
    <property type="component" value="Unassembled WGS sequence"/>
</dbReference>
<evidence type="ECO:0000313" key="8">
    <source>
        <dbReference type="Proteomes" id="UP001273505"/>
    </source>
</evidence>
<accession>A0ABU4RTA8</accession>
<evidence type="ECO:0000256" key="1">
    <source>
        <dbReference type="ARBA" id="ARBA00010641"/>
    </source>
</evidence>
<evidence type="ECO:0000259" key="6">
    <source>
        <dbReference type="Pfam" id="PF08281"/>
    </source>
</evidence>
<comment type="similarity">
    <text evidence="1">Belongs to the sigma-70 factor family. ECF subfamily.</text>
</comment>
<evidence type="ECO:0000256" key="2">
    <source>
        <dbReference type="ARBA" id="ARBA00023015"/>
    </source>
</evidence>
<dbReference type="Pfam" id="PF04542">
    <property type="entry name" value="Sigma70_r2"/>
    <property type="match status" value="1"/>
</dbReference>
<dbReference type="InterPro" id="IPR013249">
    <property type="entry name" value="RNA_pol_sigma70_r4_t2"/>
</dbReference>
<proteinExistence type="inferred from homology"/>
<dbReference type="InterPro" id="IPR036388">
    <property type="entry name" value="WH-like_DNA-bd_sf"/>
</dbReference>
<evidence type="ECO:0000259" key="5">
    <source>
        <dbReference type="Pfam" id="PF04542"/>
    </source>
</evidence>
<keyword evidence="4" id="KW-0804">Transcription</keyword>
<dbReference type="CDD" id="cd06171">
    <property type="entry name" value="Sigma70_r4"/>
    <property type="match status" value="1"/>
</dbReference>
<dbReference type="InterPro" id="IPR013325">
    <property type="entry name" value="RNA_pol_sigma_r2"/>
</dbReference>
<keyword evidence="2" id="KW-0805">Transcription regulation</keyword>
<feature type="domain" description="RNA polymerase sigma-70 region 2" evidence="5">
    <location>
        <begin position="57"/>
        <end position="123"/>
    </location>
</feature>
<dbReference type="PANTHER" id="PTHR43133">
    <property type="entry name" value="RNA POLYMERASE ECF-TYPE SIGMA FACTO"/>
    <property type="match status" value="1"/>
</dbReference>
<dbReference type="SUPFAM" id="SSF88946">
    <property type="entry name" value="Sigma2 domain of RNA polymerase sigma factors"/>
    <property type="match status" value="1"/>
</dbReference>
<dbReference type="SUPFAM" id="SSF88659">
    <property type="entry name" value="Sigma3 and sigma4 domains of RNA polymerase sigma factors"/>
    <property type="match status" value="1"/>
</dbReference>
<gene>
    <name evidence="7" type="ORF">SCD92_02070</name>
</gene>
<keyword evidence="8" id="KW-1185">Reference proteome</keyword>
<dbReference type="EMBL" id="JAXAFO010000002">
    <property type="protein sequence ID" value="MDX6848127.1"/>
    <property type="molecule type" value="Genomic_DNA"/>
</dbReference>
<dbReference type="InterPro" id="IPR014284">
    <property type="entry name" value="RNA_pol_sigma-70_dom"/>
</dbReference>
<name>A0ABU4RTA8_9GAMM</name>
<evidence type="ECO:0000256" key="4">
    <source>
        <dbReference type="ARBA" id="ARBA00023163"/>
    </source>
</evidence>
<dbReference type="InterPro" id="IPR013324">
    <property type="entry name" value="RNA_pol_sigma_r3/r4-like"/>
</dbReference>
<dbReference type="InterPro" id="IPR039425">
    <property type="entry name" value="RNA_pol_sigma-70-like"/>
</dbReference>
<dbReference type="InterPro" id="IPR007627">
    <property type="entry name" value="RNA_pol_sigma70_r2"/>
</dbReference>
<evidence type="ECO:0000256" key="3">
    <source>
        <dbReference type="ARBA" id="ARBA00023082"/>
    </source>
</evidence>
<dbReference type="PANTHER" id="PTHR43133:SF53">
    <property type="entry name" value="ECF RNA POLYMERASE SIGMA-E FACTOR"/>
    <property type="match status" value="1"/>
</dbReference>
<evidence type="ECO:0000313" key="7">
    <source>
        <dbReference type="EMBL" id="MDX6848127.1"/>
    </source>
</evidence>
<protein>
    <submittedName>
        <fullName evidence="7">RNA polymerase sigma factor</fullName>
    </submittedName>
</protein>
<dbReference type="Gene3D" id="1.10.1740.10">
    <property type="match status" value="1"/>
</dbReference>
<keyword evidence="3" id="KW-0731">Sigma factor</keyword>
<dbReference type="Gene3D" id="1.10.10.10">
    <property type="entry name" value="Winged helix-like DNA-binding domain superfamily/Winged helix DNA-binding domain"/>
    <property type="match status" value="1"/>
</dbReference>
<dbReference type="RefSeq" id="WP_302723170.1">
    <property type="nucleotide sequence ID" value="NZ_JAULRU010000583.1"/>
</dbReference>
<reference evidence="7 8" key="1">
    <citation type="submission" date="2023-11" db="EMBL/GenBank/DDBJ databases">
        <title>Gilvimarinus fulvus sp. nov., isolated from the surface of Kelp.</title>
        <authorList>
            <person name="Sun Y.Y."/>
            <person name="Gong Y."/>
            <person name="Du Z.J."/>
        </authorList>
    </citation>
    <scope>NUCLEOTIDE SEQUENCE [LARGE SCALE GENOMIC DNA]</scope>
    <source>
        <strain evidence="7 8">SDUM040013</strain>
    </source>
</reference>